<dbReference type="EMBL" id="UYRR01031116">
    <property type="protein sequence ID" value="VDK46099.1"/>
    <property type="molecule type" value="Genomic_DNA"/>
</dbReference>
<evidence type="ECO:0000313" key="2">
    <source>
        <dbReference type="Proteomes" id="UP000267096"/>
    </source>
</evidence>
<reference evidence="1 2" key="2">
    <citation type="submission" date="2018-11" db="EMBL/GenBank/DDBJ databases">
        <authorList>
            <consortium name="Pathogen Informatics"/>
        </authorList>
    </citation>
    <scope>NUCLEOTIDE SEQUENCE [LARGE SCALE GENOMIC DNA]</scope>
</reference>
<proteinExistence type="predicted"/>
<organism evidence="3">
    <name type="scientific">Anisakis simplex</name>
    <name type="common">Herring worm</name>
    <dbReference type="NCBI Taxonomy" id="6269"/>
    <lineage>
        <taxon>Eukaryota</taxon>
        <taxon>Metazoa</taxon>
        <taxon>Ecdysozoa</taxon>
        <taxon>Nematoda</taxon>
        <taxon>Chromadorea</taxon>
        <taxon>Rhabditida</taxon>
        <taxon>Spirurina</taxon>
        <taxon>Ascaridomorpha</taxon>
        <taxon>Ascaridoidea</taxon>
        <taxon>Anisakidae</taxon>
        <taxon>Anisakis</taxon>
        <taxon>Anisakis simplex complex</taxon>
    </lineage>
</organism>
<reference evidence="3" key="1">
    <citation type="submission" date="2017-02" db="UniProtKB">
        <authorList>
            <consortium name="WormBaseParasite"/>
        </authorList>
    </citation>
    <scope>IDENTIFICATION</scope>
</reference>
<evidence type="ECO:0000313" key="1">
    <source>
        <dbReference type="EMBL" id="VDK46099.1"/>
    </source>
</evidence>
<dbReference type="Proteomes" id="UP000267096">
    <property type="component" value="Unassembled WGS sequence"/>
</dbReference>
<protein>
    <submittedName>
        <fullName evidence="1 3">Uncharacterized protein</fullName>
    </submittedName>
</protein>
<dbReference type="WBParaSite" id="ASIM_0001245301-mRNA-1">
    <property type="protein sequence ID" value="ASIM_0001245301-mRNA-1"/>
    <property type="gene ID" value="ASIM_0001245301"/>
</dbReference>
<dbReference type="AlphaFoldDB" id="A0A0M3JW17"/>
<name>A0A0M3JW17_ANISI</name>
<evidence type="ECO:0000313" key="3">
    <source>
        <dbReference type="WBParaSite" id="ASIM_0001245301-mRNA-1"/>
    </source>
</evidence>
<keyword evidence="2" id="KW-1185">Reference proteome</keyword>
<gene>
    <name evidence="1" type="ORF">ASIM_LOCUS11919</name>
</gene>
<accession>A0A0M3JW17</accession>
<sequence>MREPFMGQKTDAGKMWRTYGGPHSILRSACGSVIVKITHTWRAYGELQSIRGQFESSQRFPIGVSRITSFAIK</sequence>